<dbReference type="EMBL" id="CAJPEX010000928">
    <property type="protein sequence ID" value="CAG0917670.1"/>
    <property type="molecule type" value="Genomic_DNA"/>
</dbReference>
<keyword evidence="8" id="KW-0519">Myristate</keyword>
<evidence type="ECO:0000256" key="4">
    <source>
        <dbReference type="ARBA" id="ARBA00022448"/>
    </source>
</evidence>
<dbReference type="AlphaFoldDB" id="A0A7R9BNI6"/>
<dbReference type="Proteomes" id="UP000678499">
    <property type="component" value="Unassembled WGS sequence"/>
</dbReference>
<dbReference type="PROSITE" id="PS50222">
    <property type="entry name" value="EF_HAND_2"/>
    <property type="match status" value="2"/>
</dbReference>
<evidence type="ECO:0000256" key="13">
    <source>
        <dbReference type="ARBA" id="ARBA00023136"/>
    </source>
</evidence>
<accession>A0A7R9BNI6</accession>
<evidence type="ECO:0000256" key="9">
    <source>
        <dbReference type="ARBA" id="ARBA00022723"/>
    </source>
</evidence>
<dbReference type="PROSITE" id="PS00018">
    <property type="entry name" value="EF_HAND_1"/>
    <property type="match status" value="1"/>
</dbReference>
<keyword evidence="6" id="KW-0963">Cytoplasm</keyword>
<dbReference type="CDD" id="cd00051">
    <property type="entry name" value="EFh"/>
    <property type="match status" value="1"/>
</dbReference>
<keyword evidence="9" id="KW-0479">Metal-binding</keyword>
<dbReference type="GO" id="GO:0005737">
    <property type="term" value="C:cytoplasm"/>
    <property type="evidence" value="ECO:0007669"/>
    <property type="project" value="UniProtKB-SubCell"/>
</dbReference>
<dbReference type="Gene3D" id="1.10.238.10">
    <property type="entry name" value="EF-hand"/>
    <property type="match status" value="1"/>
</dbReference>
<keyword evidence="11" id="KW-0106">Calcium</keyword>
<proteinExistence type="inferred from homology"/>
<dbReference type="Pfam" id="PF13499">
    <property type="entry name" value="EF-hand_7"/>
    <property type="match status" value="1"/>
</dbReference>
<dbReference type="GO" id="GO:0005634">
    <property type="term" value="C:nucleus"/>
    <property type="evidence" value="ECO:0007669"/>
    <property type="project" value="UniProtKB-SubCell"/>
</dbReference>
<keyword evidence="19" id="KW-1185">Reference proteome</keyword>
<dbReference type="GO" id="GO:0005886">
    <property type="term" value="C:plasma membrane"/>
    <property type="evidence" value="ECO:0007669"/>
    <property type="project" value="UniProtKB-SubCell"/>
</dbReference>
<dbReference type="SUPFAM" id="SSF47473">
    <property type="entry name" value="EF-hand"/>
    <property type="match status" value="1"/>
</dbReference>
<dbReference type="InterPro" id="IPR011992">
    <property type="entry name" value="EF-hand-dom_pair"/>
</dbReference>
<evidence type="ECO:0000313" key="19">
    <source>
        <dbReference type="Proteomes" id="UP000678499"/>
    </source>
</evidence>
<keyword evidence="13" id="KW-0472">Membrane</keyword>
<dbReference type="EMBL" id="OA882965">
    <property type="protein sequence ID" value="CAD7277518.1"/>
    <property type="molecule type" value="Genomic_DNA"/>
</dbReference>
<dbReference type="OrthoDB" id="191686at2759"/>
<evidence type="ECO:0000256" key="6">
    <source>
        <dbReference type="ARBA" id="ARBA00022490"/>
    </source>
</evidence>
<keyword evidence="7" id="KW-0597">Phosphoprotein</keyword>
<evidence type="ECO:0000313" key="18">
    <source>
        <dbReference type="EMBL" id="CAD7277518.1"/>
    </source>
</evidence>
<evidence type="ECO:0000256" key="10">
    <source>
        <dbReference type="ARBA" id="ARBA00022737"/>
    </source>
</evidence>
<comment type="subcellular location">
    <subcellularLocation>
        <location evidence="2">Cell membrane</location>
    </subcellularLocation>
    <subcellularLocation>
        <location evidence="3">Cytoplasm</location>
    </subcellularLocation>
    <subcellularLocation>
        <location evidence="1">Nucleus</location>
    </subcellularLocation>
</comment>
<keyword evidence="15" id="KW-0449">Lipoprotein</keyword>
<dbReference type="GO" id="GO:0005509">
    <property type="term" value="F:calcium ion binding"/>
    <property type="evidence" value="ECO:0007669"/>
    <property type="project" value="InterPro"/>
</dbReference>
<keyword evidence="10" id="KW-0677">Repeat</keyword>
<dbReference type="FunFam" id="1.10.238.10:FF:000003">
    <property type="entry name" value="Calmodulin A"/>
    <property type="match status" value="1"/>
</dbReference>
<evidence type="ECO:0000256" key="5">
    <source>
        <dbReference type="ARBA" id="ARBA00022475"/>
    </source>
</evidence>
<evidence type="ECO:0000256" key="15">
    <source>
        <dbReference type="ARBA" id="ARBA00023288"/>
    </source>
</evidence>
<evidence type="ECO:0000256" key="12">
    <source>
        <dbReference type="ARBA" id="ARBA00022927"/>
    </source>
</evidence>
<keyword evidence="14" id="KW-0539">Nucleus</keyword>
<protein>
    <recommendedName>
        <fullName evidence="17">EF-hand domain-containing protein</fullName>
    </recommendedName>
</protein>
<dbReference type="InterPro" id="IPR018247">
    <property type="entry name" value="EF_Hand_1_Ca_BS"/>
</dbReference>
<dbReference type="InterPro" id="IPR002048">
    <property type="entry name" value="EF_hand_dom"/>
</dbReference>
<keyword evidence="12" id="KW-0653">Protein transport</keyword>
<sequence length="189" mass="21356">MGNRSSVMLRDDEITAIQNETGFSCNQIERLYSRFTNLDKGGTGALNQEDFLRIPELAINPVGERIVAAFFKESSDDQVNFRQFVRVLAKFLPPNSKKSPKLNSETEKLAFAFSIYDQDNDGFISKEELLSVLTLLIGANINADQLSSIAERTINEADLDGDEKISFEEFRHSLERAGVEQKMSIRFLH</sequence>
<evidence type="ECO:0000256" key="16">
    <source>
        <dbReference type="ARBA" id="ARBA00038164"/>
    </source>
</evidence>
<dbReference type="PANTHER" id="PTHR46002">
    <property type="entry name" value="EG:114D9.1 PROTEIN-RELATED"/>
    <property type="match status" value="1"/>
</dbReference>
<dbReference type="InterPro" id="IPR051875">
    <property type="entry name" value="Calcineurin_B_homologous"/>
</dbReference>
<name>A0A7R9BNI6_9CRUS</name>
<evidence type="ECO:0000256" key="3">
    <source>
        <dbReference type="ARBA" id="ARBA00004496"/>
    </source>
</evidence>
<evidence type="ECO:0000256" key="8">
    <source>
        <dbReference type="ARBA" id="ARBA00022707"/>
    </source>
</evidence>
<evidence type="ECO:0000256" key="1">
    <source>
        <dbReference type="ARBA" id="ARBA00004123"/>
    </source>
</evidence>
<organism evidence="18">
    <name type="scientific">Notodromas monacha</name>
    <dbReference type="NCBI Taxonomy" id="399045"/>
    <lineage>
        <taxon>Eukaryota</taxon>
        <taxon>Metazoa</taxon>
        <taxon>Ecdysozoa</taxon>
        <taxon>Arthropoda</taxon>
        <taxon>Crustacea</taxon>
        <taxon>Oligostraca</taxon>
        <taxon>Ostracoda</taxon>
        <taxon>Podocopa</taxon>
        <taxon>Podocopida</taxon>
        <taxon>Cypridocopina</taxon>
        <taxon>Cypridoidea</taxon>
        <taxon>Cyprididae</taxon>
        <taxon>Notodromas</taxon>
    </lineage>
</organism>
<keyword evidence="4" id="KW-0813">Transport</keyword>
<feature type="domain" description="EF-hand" evidence="17">
    <location>
        <begin position="104"/>
        <end position="139"/>
    </location>
</feature>
<evidence type="ECO:0000256" key="14">
    <source>
        <dbReference type="ARBA" id="ARBA00023242"/>
    </source>
</evidence>
<evidence type="ECO:0000256" key="11">
    <source>
        <dbReference type="ARBA" id="ARBA00022837"/>
    </source>
</evidence>
<reference evidence="18" key="1">
    <citation type="submission" date="2020-11" db="EMBL/GenBank/DDBJ databases">
        <authorList>
            <person name="Tran Van P."/>
        </authorList>
    </citation>
    <scope>NUCLEOTIDE SEQUENCE</scope>
</reference>
<feature type="domain" description="EF-hand" evidence="17">
    <location>
        <begin position="145"/>
        <end position="180"/>
    </location>
</feature>
<dbReference type="GO" id="GO:0015031">
    <property type="term" value="P:protein transport"/>
    <property type="evidence" value="ECO:0007669"/>
    <property type="project" value="UniProtKB-KW"/>
</dbReference>
<evidence type="ECO:0000256" key="7">
    <source>
        <dbReference type="ARBA" id="ARBA00022553"/>
    </source>
</evidence>
<dbReference type="SMART" id="SM00054">
    <property type="entry name" value="EFh"/>
    <property type="match status" value="2"/>
</dbReference>
<evidence type="ECO:0000259" key="17">
    <source>
        <dbReference type="PROSITE" id="PS50222"/>
    </source>
</evidence>
<dbReference type="PRINTS" id="PR01697">
    <property type="entry name" value="PARVALBUMIN"/>
</dbReference>
<keyword evidence="5" id="KW-1003">Cell membrane</keyword>
<comment type="similarity">
    <text evidence="16">Belongs to the calcineurin regulatory subunit family. CHP subfamily.</text>
</comment>
<gene>
    <name evidence="18" type="ORF">NMOB1V02_LOCUS5249</name>
</gene>
<evidence type="ECO:0000256" key="2">
    <source>
        <dbReference type="ARBA" id="ARBA00004236"/>
    </source>
</evidence>